<organism evidence="1 2">
    <name type="scientific">Hevea brasiliensis</name>
    <name type="common">Para rubber tree</name>
    <name type="synonym">Siphonia brasiliensis</name>
    <dbReference type="NCBI Taxonomy" id="3981"/>
    <lineage>
        <taxon>Eukaryota</taxon>
        <taxon>Viridiplantae</taxon>
        <taxon>Streptophyta</taxon>
        <taxon>Embryophyta</taxon>
        <taxon>Tracheophyta</taxon>
        <taxon>Spermatophyta</taxon>
        <taxon>Magnoliopsida</taxon>
        <taxon>eudicotyledons</taxon>
        <taxon>Gunneridae</taxon>
        <taxon>Pentapetalae</taxon>
        <taxon>rosids</taxon>
        <taxon>fabids</taxon>
        <taxon>Malpighiales</taxon>
        <taxon>Euphorbiaceae</taxon>
        <taxon>Crotonoideae</taxon>
        <taxon>Micrandreae</taxon>
        <taxon>Hevea</taxon>
    </lineage>
</organism>
<dbReference type="InterPro" id="IPR040374">
    <property type="entry name" value="BIC"/>
</dbReference>
<dbReference type="EMBL" id="JARPOI010000003">
    <property type="protein sequence ID" value="KAJ9184473.1"/>
    <property type="molecule type" value="Genomic_DNA"/>
</dbReference>
<dbReference type="Proteomes" id="UP001174677">
    <property type="component" value="Chromosome 3"/>
</dbReference>
<dbReference type="CDD" id="cd22645">
    <property type="entry name" value="BIC1_CID"/>
    <property type="match status" value="1"/>
</dbReference>
<name>A0ABQ9MWW0_HEVBR</name>
<reference evidence="1" key="1">
    <citation type="journal article" date="2023" name="Plant Biotechnol. J.">
        <title>Chromosome-level wild Hevea brasiliensis genome provides new tools for genomic-assisted breeding and valuable loci to elevate rubber yield.</title>
        <authorList>
            <person name="Cheng H."/>
            <person name="Song X."/>
            <person name="Hu Y."/>
            <person name="Wu T."/>
            <person name="Yang Q."/>
            <person name="An Z."/>
            <person name="Feng S."/>
            <person name="Deng Z."/>
            <person name="Wu W."/>
            <person name="Zeng X."/>
            <person name="Tu M."/>
            <person name="Wang X."/>
            <person name="Huang H."/>
        </authorList>
    </citation>
    <scope>NUCLEOTIDE SEQUENCE</scope>
    <source>
        <strain evidence="1">MT/VB/25A 57/8</strain>
    </source>
</reference>
<proteinExistence type="predicted"/>
<accession>A0ABQ9MWW0</accession>
<comment type="caution">
    <text evidence="1">The sequence shown here is derived from an EMBL/GenBank/DDBJ whole genome shotgun (WGS) entry which is preliminary data.</text>
</comment>
<keyword evidence="2" id="KW-1185">Reference proteome</keyword>
<evidence type="ECO:0000313" key="1">
    <source>
        <dbReference type="EMBL" id="KAJ9184473.1"/>
    </source>
</evidence>
<evidence type="ECO:0008006" key="3">
    <source>
        <dbReference type="Google" id="ProtNLM"/>
    </source>
</evidence>
<evidence type="ECO:0000313" key="2">
    <source>
        <dbReference type="Proteomes" id="UP001174677"/>
    </source>
</evidence>
<sequence>MKSCLPLEPSKTHHQLIHNNHIETQSFLSYDHHHHYQESDGKKITDLKCIPSKTPTLPVLRQAGDDAMKVVREEQLLQDDCGRERLKRHRIEAAGRVWIPDIWGHEELLKDWIDCSVFEASLMPNRIMSARAALVEQGRRRASCTPGRLRIENRRLEKNSYCRMIVDVKGSRDIGLRLQVVFGSLIFGVMRSF</sequence>
<dbReference type="PANTHER" id="PTHR34207">
    <property type="entry name" value="PROTEIN BIC1"/>
    <property type="match status" value="1"/>
</dbReference>
<protein>
    <recommendedName>
        <fullName evidence="3">Protein BIC1</fullName>
    </recommendedName>
</protein>
<dbReference type="PANTHER" id="PTHR34207:SF2">
    <property type="entry name" value="PROTEIN BIC1"/>
    <property type="match status" value="1"/>
</dbReference>
<gene>
    <name evidence="1" type="ORF">P3X46_004195</name>
</gene>